<evidence type="ECO:0000313" key="2">
    <source>
        <dbReference type="EMBL" id="MVT25466.1"/>
    </source>
</evidence>
<feature type="domain" description="MAE-28990/MAE-18760-like HEPN" evidence="1">
    <location>
        <begin position="5"/>
        <end position="232"/>
    </location>
</feature>
<comment type="caution">
    <text evidence="2">The sequence shown here is derived from an EMBL/GenBank/DDBJ whole genome shotgun (WGS) entry which is preliminary data.</text>
</comment>
<protein>
    <recommendedName>
        <fullName evidence="1">MAE-28990/MAE-18760-like HEPN domain-containing protein</fullName>
    </recommendedName>
</protein>
<keyword evidence="3" id="KW-1185">Reference proteome</keyword>
<evidence type="ECO:0000313" key="3">
    <source>
        <dbReference type="Proteomes" id="UP000460157"/>
    </source>
</evidence>
<sequence>MQPSELEGFFEERFAEIRTYLELLEEVDRASADGAPRLKRTDAKISPEQKRILNSSLYLQLYNLVEATVSRCLDGVAAAVAADQMKPNELAPALRREWVRSTARTHIVDLKPEKRLEAALAMCEHLVGQLPIENFSIDPGGGGNWDDSAIEKLSNRFGCNLSISEDVSTAAKRHIRDDMGALKLVKDRRNGLAHGSLSFVDCSDGVTVSELQKTVEAVGDYLEEVVKSFAGFIQSGIKVGNSATGKVAATV</sequence>
<organism evidence="2 3">
    <name type="scientific">Nesterenkonia alkaliphila</name>
    <dbReference type="NCBI Taxonomy" id="1463631"/>
    <lineage>
        <taxon>Bacteria</taxon>
        <taxon>Bacillati</taxon>
        <taxon>Actinomycetota</taxon>
        <taxon>Actinomycetes</taxon>
        <taxon>Micrococcales</taxon>
        <taxon>Micrococcaceae</taxon>
        <taxon>Nesterenkonia</taxon>
    </lineage>
</organism>
<dbReference type="InterPro" id="IPR040788">
    <property type="entry name" value="HEPN_MAE_28990"/>
</dbReference>
<accession>A0A7K1UGG9</accession>
<dbReference type="AlphaFoldDB" id="A0A7K1UGG9"/>
<dbReference type="RefSeq" id="WP_157321448.1">
    <property type="nucleotide sequence ID" value="NZ_BMFX01000003.1"/>
</dbReference>
<proteinExistence type="predicted"/>
<dbReference type="EMBL" id="WRPM01000025">
    <property type="protein sequence ID" value="MVT25466.1"/>
    <property type="molecule type" value="Genomic_DNA"/>
</dbReference>
<dbReference type="OrthoDB" id="571721at2"/>
<evidence type="ECO:0000259" key="1">
    <source>
        <dbReference type="Pfam" id="PF18737"/>
    </source>
</evidence>
<name>A0A7K1UGG9_9MICC</name>
<dbReference type="Proteomes" id="UP000460157">
    <property type="component" value="Unassembled WGS sequence"/>
</dbReference>
<reference evidence="2 3" key="1">
    <citation type="submission" date="2019-12" db="EMBL/GenBank/DDBJ databases">
        <title>Nesterenkonia muleiensis sp. nov., a novel actinobacterium isolated from sap of Populus euphratica.</title>
        <authorList>
            <person name="Wang R."/>
        </authorList>
    </citation>
    <scope>NUCLEOTIDE SEQUENCE [LARGE SCALE GENOMIC DNA]</scope>
    <source>
        <strain evidence="2 3">F10</strain>
    </source>
</reference>
<dbReference type="Pfam" id="PF18737">
    <property type="entry name" value="HEPN_MAE_28990"/>
    <property type="match status" value="1"/>
</dbReference>
<gene>
    <name evidence="2" type="ORF">GNZ21_03665</name>
</gene>